<evidence type="ECO:0000313" key="1">
    <source>
        <dbReference type="EMBL" id="AZJ32176.1"/>
    </source>
</evidence>
<dbReference type="RefSeq" id="WP_073184855.1">
    <property type="nucleotide sequence ID" value="NZ_CP032544.1"/>
</dbReference>
<reference evidence="1 2" key="1">
    <citation type="submission" date="2018-09" db="EMBL/GenBank/DDBJ databases">
        <title>Insights into the microbiota of Asian seabass (Lates calcarifer) with tenacibaculosis symptoms and description of sp. nov. Tenacibaculum singaporense.</title>
        <authorList>
            <person name="Miyake S."/>
            <person name="Soh M."/>
            <person name="Azman M.N."/>
            <person name="Ngoh S.Y."/>
            <person name="Orban L."/>
            <person name="Seedorf H."/>
        </authorList>
    </citation>
    <scope>NUCLEOTIDE SEQUENCE [LARGE SCALE GENOMIC DNA]</scope>
    <source>
        <strain evidence="1 2">DSM 13764</strain>
    </source>
</reference>
<sequence>MRLAEIARQLGTNKEIMDSYWEYHERKQNWFFSPNPNLDGATRRPMFPSLIDWKKLKSSERKRKWNNLSMKQRMTISTLAGFGYEGRGINLDNISHFSRLREACMSKWKINLYSVFWSDLGNGKRWLCNVFVGDAIYLYGLNNFTSSNNHYYDPEQIYMGKSSLRKRKNYKDVKVGDIVVFGKGHVEIITSIQKYWVADDGFCSIGAGRGRGRSYMGSIECDGALTLSGKRELNNSNHTYFYI</sequence>
<name>A0ABM7CEJ0_9FLAO</name>
<gene>
    <name evidence="1" type="ORF">D6200_06200</name>
</gene>
<accession>A0ABM7CEJ0</accession>
<dbReference type="EMBL" id="CP032544">
    <property type="protein sequence ID" value="AZJ32176.1"/>
    <property type="molecule type" value="Genomic_DNA"/>
</dbReference>
<dbReference type="Proteomes" id="UP000269693">
    <property type="component" value="Chromosome"/>
</dbReference>
<proteinExistence type="predicted"/>
<organism evidence="1 2">
    <name type="scientific">Tenacibaculum mesophilum</name>
    <dbReference type="NCBI Taxonomy" id="104268"/>
    <lineage>
        <taxon>Bacteria</taxon>
        <taxon>Pseudomonadati</taxon>
        <taxon>Bacteroidota</taxon>
        <taxon>Flavobacteriia</taxon>
        <taxon>Flavobacteriales</taxon>
        <taxon>Flavobacteriaceae</taxon>
        <taxon>Tenacibaculum</taxon>
    </lineage>
</organism>
<evidence type="ECO:0000313" key="2">
    <source>
        <dbReference type="Proteomes" id="UP000269693"/>
    </source>
</evidence>
<protein>
    <submittedName>
        <fullName evidence="1">Uncharacterized protein</fullName>
    </submittedName>
</protein>
<keyword evidence="2" id="KW-1185">Reference proteome</keyword>